<feature type="domain" description="Ig-like SoxY" evidence="2">
    <location>
        <begin position="37"/>
        <end position="146"/>
    </location>
</feature>
<evidence type="ECO:0000313" key="4">
    <source>
        <dbReference type="Proteomes" id="UP000503096"/>
    </source>
</evidence>
<name>A0A6M4HBN0_9PROT</name>
<accession>A0A6M4HBN0</accession>
<feature type="signal peptide" evidence="1">
    <location>
        <begin position="1"/>
        <end position="23"/>
    </location>
</feature>
<dbReference type="InterPro" id="IPR032711">
    <property type="entry name" value="SoxY"/>
</dbReference>
<evidence type="ECO:0000259" key="2">
    <source>
        <dbReference type="Pfam" id="PF13501"/>
    </source>
</evidence>
<dbReference type="EMBL" id="CP053073">
    <property type="protein sequence ID" value="QJR16023.1"/>
    <property type="molecule type" value="Genomic_DNA"/>
</dbReference>
<dbReference type="Proteomes" id="UP000503096">
    <property type="component" value="Chromosome"/>
</dbReference>
<sequence>MKRRSFLAATGAALAGASLPASAQRFQPAQDITPLIEKITGGKKPEDGGIKIDLPAIAENGNSVPMGIQVESPMTEADHVAAIHILAERNPRPQIAVFHFSPASGRAQVDTRVRLAGTQKVTVIASLSGGRFRMARVDVLVTSAACLDEATLAT</sequence>
<dbReference type="KEGG" id="upl:DSM104440_02851"/>
<dbReference type="PROSITE" id="PS51318">
    <property type="entry name" value="TAT"/>
    <property type="match status" value="1"/>
</dbReference>
<dbReference type="Pfam" id="PF13501">
    <property type="entry name" value="SoxY"/>
    <property type="match status" value="1"/>
</dbReference>
<evidence type="ECO:0000313" key="3">
    <source>
        <dbReference type="EMBL" id="QJR16023.1"/>
    </source>
</evidence>
<dbReference type="InterPro" id="IPR006311">
    <property type="entry name" value="TAT_signal"/>
</dbReference>
<dbReference type="InterPro" id="IPR038162">
    <property type="entry name" value="SoxY_sf"/>
</dbReference>
<dbReference type="InterPro" id="IPR016568">
    <property type="entry name" value="Sulphur_oxidation_SoxY"/>
</dbReference>
<evidence type="ECO:0000256" key="1">
    <source>
        <dbReference type="SAM" id="SignalP"/>
    </source>
</evidence>
<gene>
    <name evidence="3" type="ORF">DSM104440_02851</name>
</gene>
<proteinExistence type="predicted"/>
<feature type="chain" id="PRO_5027087868" description="Ig-like SoxY domain-containing protein" evidence="1">
    <location>
        <begin position="24"/>
        <end position="154"/>
    </location>
</feature>
<dbReference type="PIRSF" id="PIRSF010312">
    <property type="entry name" value="Sulphur_oxidation_SoxY"/>
    <property type="match status" value="1"/>
</dbReference>
<keyword evidence="4" id="KW-1185">Reference proteome</keyword>
<dbReference type="Gene3D" id="2.60.40.2470">
    <property type="entry name" value="SoxY domain"/>
    <property type="match status" value="1"/>
</dbReference>
<keyword evidence="1" id="KW-0732">Signal</keyword>
<dbReference type="AlphaFoldDB" id="A0A6M4HBN0"/>
<protein>
    <recommendedName>
        <fullName evidence="2">Ig-like SoxY domain-containing protein</fullName>
    </recommendedName>
</protein>
<dbReference type="RefSeq" id="WP_171163804.1">
    <property type="nucleotide sequence ID" value="NZ_CP053073.1"/>
</dbReference>
<organism evidence="3 4">
    <name type="scientific">Usitatibacter palustris</name>
    <dbReference type="NCBI Taxonomy" id="2732487"/>
    <lineage>
        <taxon>Bacteria</taxon>
        <taxon>Pseudomonadati</taxon>
        <taxon>Pseudomonadota</taxon>
        <taxon>Betaproteobacteria</taxon>
        <taxon>Nitrosomonadales</taxon>
        <taxon>Usitatibacteraceae</taxon>
        <taxon>Usitatibacter</taxon>
    </lineage>
</organism>
<dbReference type="InParanoid" id="A0A6M4HBN0"/>
<reference evidence="3 4" key="1">
    <citation type="submission" date="2020-04" db="EMBL/GenBank/DDBJ databases">
        <title>Usitatibacter rugosus gen. nov., sp. nov. and Usitatibacter palustris sp. nov., novel members of Usitatibacteraceae fam. nov. within the order Nitrosomonadales isolated from soil.</title>
        <authorList>
            <person name="Huber K.J."/>
            <person name="Neumann-Schaal M."/>
            <person name="Geppert A."/>
            <person name="Luckner M."/>
            <person name="Wanner G."/>
            <person name="Overmann J."/>
        </authorList>
    </citation>
    <scope>NUCLEOTIDE SEQUENCE [LARGE SCALE GENOMIC DNA]</scope>
    <source>
        <strain evidence="3 4">Swamp67</strain>
    </source>
</reference>